<feature type="transmembrane region" description="Helical" evidence="6">
    <location>
        <begin position="35"/>
        <end position="62"/>
    </location>
</feature>
<keyword evidence="8" id="KW-1185">Reference proteome</keyword>
<comment type="caution">
    <text evidence="7">The sequence shown here is derived from an EMBL/GenBank/DDBJ whole genome shotgun (WGS) entry which is preliminary data.</text>
</comment>
<dbReference type="AlphaFoldDB" id="A0A553PRH8"/>
<dbReference type="PANTHER" id="PTHR23506:SF26">
    <property type="entry name" value="MFS-TYPE TRANSPORTER SLC18B1"/>
    <property type="match status" value="1"/>
</dbReference>
<dbReference type="SUPFAM" id="SSF103473">
    <property type="entry name" value="MFS general substrate transporter"/>
    <property type="match status" value="1"/>
</dbReference>
<sequence>MPSWVSKQDWVSVSSFSRAYRESIQQGYRDDVSTYLIVTLILGFIDGVANAACSATIVSILMTLIPGHESSITAWTEMFLGFGYMFGPVLGSLLFEVGGFALPYYVVGGIVLVLAFALLLIVPNVKPGSLAKGQETKDDTKPSLTIKNVVTSFRLSLPFLDNFIIYCGNGMVDSMLQPHMRKSAAQATQFQVSMAFLLMAAFYMLSTPVVGYACDRIKSPILFSIAGNIFMFVAFLFVGPAPFFPSLSASVPLLLGIMPIFGLGYGFVLVSTFSRAYKESVQQGYRDDVNTYMVLTGLWTASFHLGSFVGPTVAGFIVDAIGFPQTSQISMAVFLLMAIVDCIQYYCQGRKSKSRSQYENLT</sequence>
<feature type="transmembrane region" description="Helical" evidence="6">
    <location>
        <begin position="329"/>
        <end position="347"/>
    </location>
</feature>
<feature type="transmembrane region" description="Helical" evidence="6">
    <location>
        <begin position="101"/>
        <end position="122"/>
    </location>
</feature>
<name>A0A553PRH8_TIGCA</name>
<evidence type="ECO:0008006" key="9">
    <source>
        <dbReference type="Google" id="ProtNLM"/>
    </source>
</evidence>
<evidence type="ECO:0000256" key="3">
    <source>
        <dbReference type="ARBA" id="ARBA00022692"/>
    </source>
</evidence>
<proteinExistence type="predicted"/>
<dbReference type="EMBL" id="VCGU01000001">
    <property type="protein sequence ID" value="TRY80286.1"/>
    <property type="molecule type" value="Genomic_DNA"/>
</dbReference>
<feature type="transmembrane region" description="Helical" evidence="6">
    <location>
        <begin position="249"/>
        <end position="270"/>
    </location>
</feature>
<dbReference type="STRING" id="6832.A0A553PRH8"/>
<evidence type="ECO:0000256" key="6">
    <source>
        <dbReference type="SAM" id="Phobius"/>
    </source>
</evidence>
<dbReference type="GO" id="GO:0022857">
    <property type="term" value="F:transmembrane transporter activity"/>
    <property type="evidence" value="ECO:0007669"/>
    <property type="project" value="InterPro"/>
</dbReference>
<feature type="transmembrane region" description="Helical" evidence="6">
    <location>
        <begin position="221"/>
        <end position="243"/>
    </location>
</feature>
<keyword evidence="5 6" id="KW-0472">Membrane</keyword>
<gene>
    <name evidence="7" type="ORF">TCAL_03010</name>
</gene>
<dbReference type="OMA" id="GAVYTIM"/>
<keyword evidence="3 6" id="KW-0812">Transmembrane</keyword>
<evidence type="ECO:0000256" key="5">
    <source>
        <dbReference type="ARBA" id="ARBA00023136"/>
    </source>
</evidence>
<feature type="transmembrane region" description="Helical" evidence="6">
    <location>
        <begin position="74"/>
        <end position="95"/>
    </location>
</feature>
<dbReference type="InterPro" id="IPR036259">
    <property type="entry name" value="MFS_trans_sf"/>
</dbReference>
<evidence type="ECO:0000313" key="7">
    <source>
        <dbReference type="EMBL" id="TRY80286.1"/>
    </source>
</evidence>
<evidence type="ECO:0000313" key="8">
    <source>
        <dbReference type="Proteomes" id="UP000318571"/>
    </source>
</evidence>
<feature type="transmembrane region" description="Helical" evidence="6">
    <location>
        <begin position="192"/>
        <end position="214"/>
    </location>
</feature>
<dbReference type="Pfam" id="PF07690">
    <property type="entry name" value="MFS_1"/>
    <property type="match status" value="1"/>
</dbReference>
<dbReference type="PANTHER" id="PTHR23506">
    <property type="entry name" value="GH10249P"/>
    <property type="match status" value="1"/>
</dbReference>
<organism evidence="7 8">
    <name type="scientific">Tigriopus californicus</name>
    <name type="common">Marine copepod</name>
    <dbReference type="NCBI Taxonomy" id="6832"/>
    <lineage>
        <taxon>Eukaryota</taxon>
        <taxon>Metazoa</taxon>
        <taxon>Ecdysozoa</taxon>
        <taxon>Arthropoda</taxon>
        <taxon>Crustacea</taxon>
        <taxon>Multicrustacea</taxon>
        <taxon>Hexanauplia</taxon>
        <taxon>Copepoda</taxon>
        <taxon>Harpacticoida</taxon>
        <taxon>Harpacticidae</taxon>
        <taxon>Tigriopus</taxon>
    </lineage>
</organism>
<dbReference type="GO" id="GO:0016020">
    <property type="term" value="C:membrane"/>
    <property type="evidence" value="ECO:0007669"/>
    <property type="project" value="UniProtKB-SubCell"/>
</dbReference>
<dbReference type="InterPro" id="IPR011701">
    <property type="entry name" value="MFS"/>
</dbReference>
<keyword evidence="4 6" id="KW-1133">Transmembrane helix</keyword>
<feature type="transmembrane region" description="Helical" evidence="6">
    <location>
        <begin position="291"/>
        <end position="317"/>
    </location>
</feature>
<reference evidence="7 8" key="1">
    <citation type="journal article" date="2018" name="Nat. Ecol. Evol.">
        <title>Genomic signatures of mitonuclear coevolution across populations of Tigriopus californicus.</title>
        <authorList>
            <person name="Barreto F.S."/>
            <person name="Watson E.T."/>
            <person name="Lima T.G."/>
            <person name="Willett C.S."/>
            <person name="Edmands S."/>
            <person name="Li W."/>
            <person name="Burton R.S."/>
        </authorList>
    </citation>
    <scope>NUCLEOTIDE SEQUENCE [LARGE SCALE GENOMIC DNA]</scope>
    <source>
        <strain evidence="7 8">San Diego</strain>
    </source>
</reference>
<evidence type="ECO:0000256" key="2">
    <source>
        <dbReference type="ARBA" id="ARBA00022448"/>
    </source>
</evidence>
<protein>
    <recommendedName>
        <fullName evidence="9">Major facilitator superfamily (MFS) profile domain-containing protein</fullName>
    </recommendedName>
</protein>
<dbReference type="Proteomes" id="UP000318571">
    <property type="component" value="Chromosome 12"/>
</dbReference>
<dbReference type="Gene3D" id="1.20.1250.20">
    <property type="entry name" value="MFS general substrate transporter like domains"/>
    <property type="match status" value="2"/>
</dbReference>
<comment type="subcellular location">
    <subcellularLocation>
        <location evidence="1">Membrane</location>
        <topology evidence="1">Multi-pass membrane protein</topology>
    </subcellularLocation>
</comment>
<evidence type="ECO:0000256" key="1">
    <source>
        <dbReference type="ARBA" id="ARBA00004141"/>
    </source>
</evidence>
<keyword evidence="2" id="KW-0813">Transport</keyword>
<accession>A0A553PRH8</accession>
<dbReference type="InterPro" id="IPR050930">
    <property type="entry name" value="MFS_Vesicular_Transporter"/>
</dbReference>
<evidence type="ECO:0000256" key="4">
    <source>
        <dbReference type="ARBA" id="ARBA00022989"/>
    </source>
</evidence>